<dbReference type="SUPFAM" id="SSF52540">
    <property type="entry name" value="P-loop containing nucleoside triphosphate hydrolases"/>
    <property type="match status" value="1"/>
</dbReference>
<evidence type="ECO:0000313" key="3">
    <source>
        <dbReference type="EMBL" id="KFP28492.1"/>
    </source>
</evidence>
<name>A0A091JTL9_COLST</name>
<dbReference type="PANTHER" id="PTHR47308">
    <property type="entry name" value="NUCLEAR GTPASE SLIP-GC"/>
    <property type="match status" value="1"/>
</dbReference>
<gene>
    <name evidence="3" type="ORF">N325_08136</name>
</gene>
<feature type="domain" description="Dynamin N-terminal" evidence="2">
    <location>
        <begin position="88"/>
        <end position="300"/>
    </location>
</feature>
<dbReference type="InterPro" id="IPR027417">
    <property type="entry name" value="P-loop_NTPase"/>
</dbReference>
<keyword evidence="4" id="KW-1185">Reference proteome</keyword>
<evidence type="ECO:0000256" key="1">
    <source>
        <dbReference type="SAM" id="MobiDB-lite"/>
    </source>
</evidence>
<sequence>GHADDLLGGAGWSKRLKRGQKPEDEEEEAMKDYKKMQNMLKDVLDQATQKLSQFLSQHNLPETRMRVEHLMNRLAGLKPDILLDPIYIGLFGSTGEGKSTLLNTIIGKTFFLPVSGNRCCTSCVVQVNTSHNRYLEAKIHLLTDEEWKDELKCLVALVEQDEDEDAESREAALKISTIYGEEACAKSYEELCRMKPIVHIPPTRCITLRGTHEQDLSERMRPYISIQSIRNNEEGTSRDDQSTYLWPLIKHVEVTVPALPLIPEGVVFVDIPGMGDFNRKRDAIWKENINKCSVIWVVKSIVRILGEGIHETLLKEGMKAFQSGMCRDISLVVTKSDQINLDEYRWETGRNDINEHDAILERNENVKRSKRETMKKTLEKVLPSDSYVLQKADLVYTVSAQEYNKGKILLKEETEIPKLREYIQTFYTAQKRNKLMDYVSEALVIFSLLQSLRSNQDSQYQDAKEHLEDLSTRAMDALEEKIEACFVPIEQSLSEGVDEAKNSYKKIINKILQRHGGYQGFHRTLKAVCLNKGVYVSRVFHRIDINDCLAWPIYEKIDMSFGDVLRIQMGTCSRLKVCLDTFKNDMQKQLKEAMMTYVVADREDKLISRRCACQFTFQQTEKFILQKRDEIYQSLTVSIQNDLLQCYEDAAKQRGIGAFKRMKDILSDGIKAKTETGMFERAQEKMRKHLQNLK</sequence>
<feature type="region of interest" description="Disordered" evidence="1">
    <location>
        <begin position="1"/>
        <end position="29"/>
    </location>
</feature>
<dbReference type="Proteomes" id="UP000053615">
    <property type="component" value="Unassembled WGS sequence"/>
</dbReference>
<dbReference type="GO" id="GO:0003924">
    <property type="term" value="F:GTPase activity"/>
    <property type="evidence" value="ECO:0007669"/>
    <property type="project" value="TreeGrafter"/>
</dbReference>
<dbReference type="AlphaFoldDB" id="A0A091JTL9"/>
<proteinExistence type="predicted"/>
<dbReference type="EMBL" id="KK532653">
    <property type="protein sequence ID" value="KFP28492.1"/>
    <property type="molecule type" value="Genomic_DNA"/>
</dbReference>
<accession>A0A091JTL9</accession>
<dbReference type="InterPro" id="IPR045063">
    <property type="entry name" value="Dynamin_N"/>
</dbReference>
<reference evidence="3 4" key="1">
    <citation type="submission" date="2014-04" db="EMBL/GenBank/DDBJ databases">
        <title>Genome evolution of avian class.</title>
        <authorList>
            <person name="Zhang G."/>
            <person name="Li C."/>
        </authorList>
    </citation>
    <scope>NUCLEOTIDE SEQUENCE [LARGE SCALE GENOMIC DNA]</scope>
    <source>
        <strain evidence="3">BGI_N325</strain>
    </source>
</reference>
<dbReference type="PANTHER" id="PTHR47308:SF1">
    <property type="entry name" value="NUCLEAR GTPASE SLIP-GC"/>
    <property type="match status" value="1"/>
</dbReference>
<organism evidence="3 4">
    <name type="scientific">Colius striatus</name>
    <name type="common">Speckled mousebird</name>
    <dbReference type="NCBI Taxonomy" id="57412"/>
    <lineage>
        <taxon>Eukaryota</taxon>
        <taxon>Metazoa</taxon>
        <taxon>Chordata</taxon>
        <taxon>Craniata</taxon>
        <taxon>Vertebrata</taxon>
        <taxon>Euteleostomi</taxon>
        <taxon>Archelosauria</taxon>
        <taxon>Archosauria</taxon>
        <taxon>Dinosauria</taxon>
        <taxon>Saurischia</taxon>
        <taxon>Theropoda</taxon>
        <taxon>Coelurosauria</taxon>
        <taxon>Aves</taxon>
        <taxon>Neognathae</taxon>
        <taxon>Neoaves</taxon>
        <taxon>Telluraves</taxon>
        <taxon>Coraciimorphae</taxon>
        <taxon>Coliiformes</taxon>
        <taxon>Coliidae</taxon>
        <taxon>Colius</taxon>
    </lineage>
</organism>
<evidence type="ECO:0000259" key="2">
    <source>
        <dbReference type="Pfam" id="PF00350"/>
    </source>
</evidence>
<dbReference type="InterPro" id="IPR053082">
    <property type="entry name" value="Nuclear_GTPase_SLIP-GC"/>
</dbReference>
<dbReference type="Pfam" id="PF00350">
    <property type="entry name" value="Dynamin_N"/>
    <property type="match status" value="1"/>
</dbReference>
<feature type="non-terminal residue" evidence="3">
    <location>
        <position position="1"/>
    </location>
</feature>
<evidence type="ECO:0000313" key="4">
    <source>
        <dbReference type="Proteomes" id="UP000053615"/>
    </source>
</evidence>
<dbReference type="Gene3D" id="3.40.50.300">
    <property type="entry name" value="P-loop containing nucleotide triphosphate hydrolases"/>
    <property type="match status" value="2"/>
</dbReference>
<protein>
    <submittedName>
        <fullName evidence="3">Nuclear GTPase SLIP-GC</fullName>
    </submittedName>
</protein>
<feature type="non-terminal residue" evidence="3">
    <location>
        <position position="694"/>
    </location>
</feature>